<dbReference type="Gene3D" id="1.20.1070.10">
    <property type="entry name" value="Rhodopsin 7-helix transmembrane proteins"/>
    <property type="match status" value="1"/>
</dbReference>
<dbReference type="Pfam" id="PF00001">
    <property type="entry name" value="7tm_1"/>
    <property type="match status" value="1"/>
</dbReference>
<dbReference type="EMBL" id="CAJNOM010000414">
    <property type="protein sequence ID" value="CAF1424290.1"/>
    <property type="molecule type" value="Genomic_DNA"/>
</dbReference>
<evidence type="ECO:0000313" key="12">
    <source>
        <dbReference type="EMBL" id="CAF1458228.1"/>
    </source>
</evidence>
<dbReference type="CDD" id="cd00637">
    <property type="entry name" value="7tm_classA_rhodopsin-like"/>
    <property type="match status" value="1"/>
</dbReference>
<dbReference type="AlphaFoldDB" id="A0A815Q573"/>
<dbReference type="Proteomes" id="UP000663832">
    <property type="component" value="Unassembled WGS sequence"/>
</dbReference>
<keyword evidence="2 8" id="KW-0812">Transmembrane</keyword>
<gene>
    <name evidence="10" type="ORF">BJG266_LOCUS16771</name>
    <name evidence="11" type="ORF">QVE165_LOCUS38502</name>
    <name evidence="12" type="ORF">QVE165_LOCUS40755</name>
</gene>
<feature type="transmembrane region" description="Helical" evidence="8">
    <location>
        <begin position="90"/>
        <end position="108"/>
    </location>
</feature>
<evidence type="ECO:0000313" key="13">
    <source>
        <dbReference type="Proteomes" id="UP000663832"/>
    </source>
</evidence>
<keyword evidence="4" id="KW-0297">G-protein coupled receptor</keyword>
<keyword evidence="13" id="KW-1185">Reference proteome</keyword>
<reference evidence="12" key="1">
    <citation type="submission" date="2021-02" db="EMBL/GenBank/DDBJ databases">
        <authorList>
            <person name="Nowell W R."/>
        </authorList>
    </citation>
    <scope>NUCLEOTIDE SEQUENCE</scope>
</reference>
<evidence type="ECO:0000256" key="4">
    <source>
        <dbReference type="ARBA" id="ARBA00023040"/>
    </source>
</evidence>
<dbReference type="GO" id="GO:0004930">
    <property type="term" value="F:G protein-coupled receptor activity"/>
    <property type="evidence" value="ECO:0007669"/>
    <property type="project" value="UniProtKB-KW"/>
</dbReference>
<keyword evidence="3 8" id="KW-1133">Transmembrane helix</keyword>
<evidence type="ECO:0000256" key="8">
    <source>
        <dbReference type="SAM" id="Phobius"/>
    </source>
</evidence>
<feature type="transmembrane region" description="Helical" evidence="8">
    <location>
        <begin position="129"/>
        <end position="148"/>
    </location>
</feature>
<dbReference type="InterPro" id="IPR000276">
    <property type="entry name" value="GPCR_Rhodpsn"/>
</dbReference>
<dbReference type="GO" id="GO:0005886">
    <property type="term" value="C:plasma membrane"/>
    <property type="evidence" value="ECO:0007669"/>
    <property type="project" value="TreeGrafter"/>
</dbReference>
<dbReference type="EMBL" id="CAJNOM010000474">
    <property type="protein sequence ID" value="CAF1458228.1"/>
    <property type="molecule type" value="Genomic_DNA"/>
</dbReference>
<dbReference type="Proteomes" id="UP000663877">
    <property type="component" value="Unassembled WGS sequence"/>
</dbReference>
<dbReference type="PANTHER" id="PTHR24243:SF233">
    <property type="entry name" value="THYROTROPIN-RELEASING HORMONE RECEPTOR"/>
    <property type="match status" value="1"/>
</dbReference>
<evidence type="ECO:0000259" key="9">
    <source>
        <dbReference type="PROSITE" id="PS50262"/>
    </source>
</evidence>
<evidence type="ECO:0000256" key="2">
    <source>
        <dbReference type="ARBA" id="ARBA00022692"/>
    </source>
</evidence>
<evidence type="ECO:0000256" key="3">
    <source>
        <dbReference type="ARBA" id="ARBA00022989"/>
    </source>
</evidence>
<feature type="transmembrane region" description="Helical" evidence="8">
    <location>
        <begin position="220"/>
        <end position="249"/>
    </location>
</feature>
<dbReference type="PANTHER" id="PTHR24243">
    <property type="entry name" value="G-PROTEIN COUPLED RECEPTOR"/>
    <property type="match status" value="1"/>
</dbReference>
<evidence type="ECO:0000256" key="7">
    <source>
        <dbReference type="ARBA" id="ARBA00023224"/>
    </source>
</evidence>
<keyword evidence="5 8" id="KW-0472">Membrane</keyword>
<accession>A0A815Q573</accession>
<feature type="transmembrane region" description="Helical" evidence="8">
    <location>
        <begin position="255"/>
        <end position="281"/>
    </location>
</feature>
<feature type="transmembrane region" description="Helical" evidence="8">
    <location>
        <begin position="172"/>
        <end position="200"/>
    </location>
</feature>
<evidence type="ECO:0000313" key="11">
    <source>
        <dbReference type="EMBL" id="CAF1424290.1"/>
    </source>
</evidence>
<comment type="subcellular location">
    <subcellularLocation>
        <location evidence="1">Membrane</location>
        <topology evidence="1">Multi-pass membrane protein</topology>
    </subcellularLocation>
</comment>
<keyword evidence="7" id="KW-0807">Transducer</keyword>
<feature type="transmembrane region" description="Helical" evidence="8">
    <location>
        <begin position="15"/>
        <end position="35"/>
    </location>
</feature>
<dbReference type="InterPro" id="IPR017452">
    <property type="entry name" value="GPCR_Rhodpsn_7TM"/>
</dbReference>
<protein>
    <recommendedName>
        <fullName evidence="9">G-protein coupled receptors family 1 profile domain-containing protein</fullName>
    </recommendedName>
</protein>
<dbReference type="OrthoDB" id="6076970at2759"/>
<evidence type="ECO:0000256" key="5">
    <source>
        <dbReference type="ARBA" id="ARBA00023136"/>
    </source>
</evidence>
<sequence>MDYSLIGKAGIVTRWTAPPIIVLGVLANCLNIIILRKPNLKRHSCSLYFIILSINGLFYSSICITLNLLSDGYQIDLSGHSNIFCKLTTYAFNFCPHLSSYILSVASFDRYCSSSLNPRQRRFINVQTARWVILIVILFTGITTIPSATNFDVDDTNNIGCTSSPNVLFNQVYLIIQVILLVIISPFLMILFGFLTIYNIHKSNQNHGMAIRYRPSEGQLARMLIVQVSSQIILSLPFVTILFMTILPISFSSTIIFYFLFIIFKIPFYITFITPFFLYILSARMYRDELIQIMKKLFRIQTQAAVHPIATLTISRQFVTKHH</sequence>
<dbReference type="SUPFAM" id="SSF81321">
    <property type="entry name" value="Family A G protein-coupled receptor-like"/>
    <property type="match status" value="1"/>
</dbReference>
<proteinExistence type="predicted"/>
<evidence type="ECO:0000313" key="10">
    <source>
        <dbReference type="EMBL" id="CAF1016738.1"/>
    </source>
</evidence>
<feature type="transmembrane region" description="Helical" evidence="8">
    <location>
        <begin position="47"/>
        <end position="70"/>
    </location>
</feature>
<feature type="domain" description="G-protein coupled receptors family 1 profile" evidence="9">
    <location>
        <begin position="27"/>
        <end position="279"/>
    </location>
</feature>
<evidence type="ECO:0000256" key="6">
    <source>
        <dbReference type="ARBA" id="ARBA00023170"/>
    </source>
</evidence>
<evidence type="ECO:0000256" key="1">
    <source>
        <dbReference type="ARBA" id="ARBA00004141"/>
    </source>
</evidence>
<dbReference type="EMBL" id="CAJNOI010000079">
    <property type="protein sequence ID" value="CAF1016738.1"/>
    <property type="molecule type" value="Genomic_DNA"/>
</dbReference>
<organism evidence="12 13">
    <name type="scientific">Adineta steineri</name>
    <dbReference type="NCBI Taxonomy" id="433720"/>
    <lineage>
        <taxon>Eukaryota</taxon>
        <taxon>Metazoa</taxon>
        <taxon>Spiralia</taxon>
        <taxon>Gnathifera</taxon>
        <taxon>Rotifera</taxon>
        <taxon>Eurotatoria</taxon>
        <taxon>Bdelloidea</taxon>
        <taxon>Adinetida</taxon>
        <taxon>Adinetidae</taxon>
        <taxon>Adineta</taxon>
    </lineage>
</organism>
<keyword evidence="6" id="KW-0675">Receptor</keyword>
<name>A0A815Q573_9BILA</name>
<comment type="caution">
    <text evidence="12">The sequence shown here is derived from an EMBL/GenBank/DDBJ whole genome shotgun (WGS) entry which is preliminary data.</text>
</comment>
<dbReference type="PROSITE" id="PS50262">
    <property type="entry name" value="G_PROTEIN_RECEP_F1_2"/>
    <property type="match status" value="1"/>
</dbReference>